<accession>A0A1D9NYI5</accession>
<dbReference type="EMBL" id="CP017831">
    <property type="protein sequence ID" value="AOZ95426.1"/>
    <property type="molecule type" value="Genomic_DNA"/>
</dbReference>
<dbReference type="OrthoDB" id="1676884at2"/>
<sequence>MKIAQANVNMVSNNRYYEENSVTVQTGLVTKGSFLESLNDQEKKMDSLELSKTSGEDEAVSSQSYSSLKPSKTEQISKIGSTLEDQISEIRSTLLSRILQLLELLGGDNKSKYYTKTLGEASGLLENNSYVSVTTIEQLHIEEEQTTFSGQGMALTEDGRTIDFNVQFSMSRRLCEYAGISVATKGHYLDPLVINVGSDVTSISDQTFYFDLDSDGQEEKISNLGEGSGFLALDKNGDGKINNGSELFGTKSGNGFKDLAMYDKDGNGWIDENDEVYEHLRVWLRDEDGKDRLLSLSEADVGAIYLGSAETEFTQYNSSFAIAGMLRASGMFLRESGGVGTVQQVDMAAM</sequence>
<gene>
    <name evidence="1" type="ORF">bhn_I0392</name>
</gene>
<keyword evidence="2" id="KW-1185">Reference proteome</keyword>
<dbReference type="AlphaFoldDB" id="A0A1D9NYI5"/>
<dbReference type="PANTHER" id="PTHR39431">
    <property type="entry name" value="FRPA/C-RELATED PROTEIN"/>
    <property type="match status" value="1"/>
</dbReference>
<proteinExistence type="predicted"/>
<dbReference type="Proteomes" id="UP000179284">
    <property type="component" value="Chromosome I"/>
</dbReference>
<dbReference type="RefSeq" id="WP_071175200.1">
    <property type="nucleotide sequence ID" value="NZ_CP017831.1"/>
</dbReference>
<organism evidence="1 2">
    <name type="scientific">Butyrivibrio hungatei</name>
    <dbReference type="NCBI Taxonomy" id="185008"/>
    <lineage>
        <taxon>Bacteria</taxon>
        <taxon>Bacillati</taxon>
        <taxon>Bacillota</taxon>
        <taxon>Clostridia</taxon>
        <taxon>Lachnospirales</taxon>
        <taxon>Lachnospiraceae</taxon>
        <taxon>Butyrivibrio</taxon>
    </lineage>
</organism>
<evidence type="ECO:0008006" key="3">
    <source>
        <dbReference type="Google" id="ProtNLM"/>
    </source>
</evidence>
<evidence type="ECO:0000313" key="2">
    <source>
        <dbReference type="Proteomes" id="UP000179284"/>
    </source>
</evidence>
<evidence type="ECO:0000313" key="1">
    <source>
        <dbReference type="EMBL" id="AOZ95426.1"/>
    </source>
</evidence>
<dbReference type="KEGG" id="bhu:bhn_I0392"/>
<dbReference type="PANTHER" id="PTHR39431:SF1">
    <property type="entry name" value="FRPA_C-RELATED PROTEIN"/>
    <property type="match status" value="1"/>
</dbReference>
<name>A0A1D9NYI5_9FIRM</name>
<reference evidence="2" key="1">
    <citation type="submission" date="2016-10" db="EMBL/GenBank/DDBJ databases">
        <title>The complete genome sequence of the rumen bacterium Butyrivibrio hungatei MB2003.</title>
        <authorList>
            <person name="Palevich N."/>
            <person name="Kelly W.J."/>
            <person name="Leahy S.C."/>
            <person name="Altermann E."/>
            <person name="Rakonjac J."/>
            <person name="Attwood G.T."/>
        </authorList>
    </citation>
    <scope>NUCLEOTIDE SEQUENCE [LARGE SCALE GENOMIC DNA]</scope>
    <source>
        <strain evidence="2">MB2003</strain>
    </source>
</reference>
<protein>
    <recommendedName>
        <fullName evidence="3">VCBS repeat-containing protein</fullName>
    </recommendedName>
</protein>